<accession>A0A4R2IYX5</accession>
<gene>
    <name evidence="2" type="ORF">EV192_11411</name>
</gene>
<sequence length="143" mass="15011">MTPYDVPDRGSVTVEVAIWSTIIVIVGSLLWAFGRAQLAGSAVTYVAINAAREASHARTASQAQREATSTAAQTIAEQGLRCTSFTITVDTSGFTVPVGQPAQVRVDVTCVVDVADLAVPGLLGSKALRQSWSSALDTFRGRT</sequence>
<evidence type="ECO:0000313" key="3">
    <source>
        <dbReference type="Proteomes" id="UP000295680"/>
    </source>
</evidence>
<dbReference type="AlphaFoldDB" id="A0A4R2IYX5"/>
<keyword evidence="1" id="KW-1133">Transmembrane helix</keyword>
<dbReference type="Proteomes" id="UP000295680">
    <property type="component" value="Unassembled WGS sequence"/>
</dbReference>
<dbReference type="EMBL" id="SLWS01000014">
    <property type="protein sequence ID" value="TCO49646.1"/>
    <property type="molecule type" value="Genomic_DNA"/>
</dbReference>
<evidence type="ECO:0000313" key="2">
    <source>
        <dbReference type="EMBL" id="TCO49646.1"/>
    </source>
</evidence>
<protein>
    <recommendedName>
        <fullName evidence="4">TadE-like protein</fullName>
    </recommendedName>
</protein>
<feature type="transmembrane region" description="Helical" evidence="1">
    <location>
        <begin position="12"/>
        <end position="33"/>
    </location>
</feature>
<evidence type="ECO:0000256" key="1">
    <source>
        <dbReference type="SAM" id="Phobius"/>
    </source>
</evidence>
<organism evidence="2 3">
    <name type="scientific">Actinocrispum wychmicini</name>
    <dbReference type="NCBI Taxonomy" id="1213861"/>
    <lineage>
        <taxon>Bacteria</taxon>
        <taxon>Bacillati</taxon>
        <taxon>Actinomycetota</taxon>
        <taxon>Actinomycetes</taxon>
        <taxon>Pseudonocardiales</taxon>
        <taxon>Pseudonocardiaceae</taxon>
        <taxon>Actinocrispum</taxon>
    </lineage>
</organism>
<name>A0A4R2IYX5_9PSEU</name>
<keyword evidence="3" id="KW-1185">Reference proteome</keyword>
<dbReference type="RefSeq" id="WP_132124908.1">
    <property type="nucleotide sequence ID" value="NZ_SLWS01000014.1"/>
</dbReference>
<evidence type="ECO:0008006" key="4">
    <source>
        <dbReference type="Google" id="ProtNLM"/>
    </source>
</evidence>
<keyword evidence="1" id="KW-0472">Membrane</keyword>
<proteinExistence type="predicted"/>
<reference evidence="2 3" key="1">
    <citation type="submission" date="2019-03" db="EMBL/GenBank/DDBJ databases">
        <title>Genomic Encyclopedia of Type Strains, Phase IV (KMG-IV): sequencing the most valuable type-strain genomes for metagenomic binning, comparative biology and taxonomic classification.</title>
        <authorList>
            <person name="Goeker M."/>
        </authorList>
    </citation>
    <scope>NUCLEOTIDE SEQUENCE [LARGE SCALE GENOMIC DNA]</scope>
    <source>
        <strain evidence="2 3">DSM 45934</strain>
    </source>
</reference>
<comment type="caution">
    <text evidence="2">The sequence shown here is derived from an EMBL/GenBank/DDBJ whole genome shotgun (WGS) entry which is preliminary data.</text>
</comment>
<keyword evidence="1" id="KW-0812">Transmembrane</keyword>
<dbReference type="OrthoDB" id="4869119at2"/>